<evidence type="ECO:0007829" key="3">
    <source>
        <dbReference type="PDB" id="3V1Z"/>
    </source>
</evidence>
<dbReference type="REBASE" id="2800">
    <property type="entry name" value="Bse634I"/>
</dbReference>
<dbReference type="PDBsum" id="3V21"/>
<dbReference type="PDBsum" id="1KNV"/>
<gene>
    <name evidence="1" type="primary">bse634IR</name>
</gene>
<dbReference type="SMR" id="Q8RT53"/>
<dbReference type="PDB" id="3V21">
    <property type="method" value="X-ray"/>
    <property type="resolution" value="2.70 A"/>
    <property type="chains" value="A/B/C/D/E/F/G/H=1-293"/>
</dbReference>
<dbReference type="InterPro" id="IPR011335">
    <property type="entry name" value="Restrct_endonuc-II-like"/>
</dbReference>
<reference evidence="3 4" key="2">
    <citation type="journal article" date="2012" name="Nucleic Acids Res.">
        <title>Structural mechanisms of the degenerate sequence recognition by Bse634I restriction endonuclease.</title>
        <authorList>
            <person name="Manakova E."/>
            <person name="Grazulis S."/>
            <person name="Zaremba M."/>
            <person name="Tamulaitiene G."/>
            <person name="Golovenko D."/>
            <person name="Siksnys V."/>
        </authorList>
    </citation>
    <scope>X-RAY CRYSTALLOGRAPHY (2.20 ANGSTROMS) IN COMPLEX WITH CA(2+)</scope>
</reference>
<keyword evidence="1" id="KW-0255">Endonuclease</keyword>
<dbReference type="PDBsum" id="3V1Z"/>
<dbReference type="GO" id="GO:0046872">
    <property type="term" value="F:metal ion binding"/>
    <property type="evidence" value="ECO:0007669"/>
    <property type="project" value="UniProtKB-KW"/>
</dbReference>
<dbReference type="SUPFAM" id="SSF52980">
    <property type="entry name" value="Restriction endonuclease-like"/>
    <property type="match status" value="1"/>
</dbReference>
<dbReference type="PDB" id="3V20">
    <property type="method" value="X-ray"/>
    <property type="resolution" value="2.35 A"/>
    <property type="chains" value="A/B=1-293"/>
</dbReference>
<dbReference type="EMBL" id="AY046877">
    <property type="protein sequence ID" value="AAL03948.1"/>
    <property type="molecule type" value="Genomic_DNA"/>
</dbReference>
<dbReference type="AlphaFoldDB" id="Q8RT53"/>
<dbReference type="PDB" id="3V1Z">
    <property type="method" value="X-ray"/>
    <property type="resolution" value="2.20 A"/>
    <property type="chains" value="A/B=1-293"/>
</dbReference>
<keyword evidence="1" id="KW-0540">Nuclease</keyword>
<keyword evidence="1" id="KW-0378">Hydrolase</keyword>
<dbReference type="PDBsum" id="3V20"/>
<dbReference type="Pfam" id="PF07832">
    <property type="entry name" value="Bse634I"/>
    <property type="match status" value="1"/>
</dbReference>
<evidence type="ECO:0000313" key="1">
    <source>
        <dbReference type="EMBL" id="AAL03948.1"/>
    </source>
</evidence>
<dbReference type="CDD" id="cd22314">
    <property type="entry name" value="Bse634I-like"/>
    <property type="match status" value="1"/>
</dbReference>
<feature type="binding site" evidence="4">
    <location>
        <position position="197"/>
    </location>
    <ligand>
        <name>Ca(2+)</name>
        <dbReference type="ChEBI" id="CHEBI:29108"/>
    </ligand>
</feature>
<sequence>MTTNLTNSNCVEEYKENGKTKIRIKPFNALIELYHHQTPTGSIKENLDKLENYVKDVVKAKGLAIPTSGAFSNTRGTWFEVMIAIQSWNYRVKRELNDYLIIKMPNVKTLHFRKIFDNETREKLHQLEKTLLTHKQQVRLITSNPDLLIIRQKDLIKSEYNLPINKLTHENIDVALTLFKDIEGKCKWDSLVAGVGLKTSLRPDRRLQLVHEGNILKSLFAHLKMRYWNPKAEFKYYGASSEPVSKADDDALQTAATHTIVNVNSTPERAVDDIFSLTSFEDIDKMLDQIIKK</sequence>
<protein>
    <submittedName>
        <fullName evidence="1">Endonuclease Bse634IR</fullName>
    </submittedName>
</protein>
<evidence type="ECO:0007829" key="2">
    <source>
        <dbReference type="PDB" id="1KNV"/>
    </source>
</evidence>
<organism evidence="1">
    <name type="scientific">Geobacillus stearothermophilus</name>
    <name type="common">Bacillus stearothermophilus</name>
    <dbReference type="NCBI Taxonomy" id="1422"/>
    <lineage>
        <taxon>Bacteria</taxon>
        <taxon>Bacillati</taxon>
        <taxon>Bacillota</taxon>
        <taxon>Bacilli</taxon>
        <taxon>Bacillales</taxon>
        <taxon>Anoxybacillaceae</taxon>
        <taxon>Geobacillus</taxon>
    </lineage>
</organism>
<dbReference type="PDB" id="1KNV">
    <property type="method" value="X-ray"/>
    <property type="resolution" value="2.17 A"/>
    <property type="chains" value="A/B=1-293"/>
</dbReference>
<feature type="binding site" evidence="4">
    <location>
        <position position="146"/>
    </location>
    <ligand>
        <name>Ca(2+)</name>
        <dbReference type="ChEBI" id="CHEBI:29108"/>
    </ligand>
</feature>
<reference evidence="1 2" key="1">
    <citation type="journal article" date="2002" name="Nucleic Acids Res.">
        <title>Crystal structure of the Bse634I restriction endonuclease: comparison of two enzymes recognizing the same DNA sequence.</title>
        <authorList>
            <person name="Grazulis S."/>
            <person name="Deibert M."/>
            <person name="Rimseliene R."/>
            <person name="Skirgaila R."/>
            <person name="Sasnauskas G."/>
            <person name="Lagunavicius A."/>
            <person name="Repin V."/>
            <person name="Urbanke C."/>
            <person name="Huber R."/>
            <person name="Siksnys V."/>
        </authorList>
    </citation>
    <scope>NUCLEOTIDE SEQUENCE</scope>
</reference>
<keyword evidence="2 3" id="KW-0002">3D-structure</keyword>
<evidence type="ECO:0007829" key="4">
    <source>
        <dbReference type="PDB" id="3V20"/>
    </source>
</evidence>
<dbReference type="EvolutionaryTrace" id="Q8RT53"/>
<name>Q8RT53_GEOSE</name>
<dbReference type="InterPro" id="IPR012415">
    <property type="entry name" value="Restrct_endonuc_II_Cfr10I"/>
</dbReference>
<keyword evidence="4" id="KW-0106">Calcium</keyword>
<accession>Q8RT53</accession>
<keyword evidence="4" id="KW-0479">Metal-binding</keyword>
<dbReference type="Gene3D" id="3.40.91.10">
    <property type="match status" value="1"/>
</dbReference>
<dbReference type="GO" id="GO:0004519">
    <property type="term" value="F:endonuclease activity"/>
    <property type="evidence" value="ECO:0007669"/>
    <property type="project" value="UniProtKB-KW"/>
</dbReference>
<proteinExistence type="evidence at protein level"/>